<protein>
    <submittedName>
        <fullName evidence="1">Uncharacterized protein</fullName>
    </submittedName>
</protein>
<sequence length="72" mass="8259">MGLELEDELMKKYNMTCTTTGEARYKFKGIFFLEGLMSGLNSTEYANEIVTTALKEVKQSGKESNIRRIRRS</sequence>
<dbReference type="PIR" id="G97134">
    <property type="entry name" value="G97134"/>
</dbReference>
<name>Q97HV4_CLOAB</name>
<dbReference type="HOGENOM" id="CLU_2715140_0_0_9"/>
<dbReference type="Proteomes" id="UP000000814">
    <property type="component" value="Chromosome"/>
</dbReference>
<dbReference type="RefSeq" id="WP_010965207.1">
    <property type="nucleotide sequence ID" value="NC_003030.1"/>
</dbReference>
<organism evidence="1 2">
    <name type="scientific">Clostridium acetobutylicum (strain ATCC 824 / DSM 792 / JCM 1419 / IAM 19013 / LMG 5710 / NBRC 13948 / NRRL B-527 / VKM B-1787 / 2291 / W)</name>
    <dbReference type="NCBI Taxonomy" id="272562"/>
    <lineage>
        <taxon>Bacteria</taxon>
        <taxon>Bacillati</taxon>
        <taxon>Bacillota</taxon>
        <taxon>Clostridia</taxon>
        <taxon>Eubacteriales</taxon>
        <taxon>Clostridiaceae</taxon>
        <taxon>Clostridium</taxon>
    </lineage>
</organism>
<dbReference type="GeneID" id="44998390"/>
<accession>Q97HV4</accession>
<dbReference type="AlphaFoldDB" id="Q97HV4"/>
<dbReference type="PATRIC" id="fig|272562.8.peg.2104"/>
<gene>
    <name evidence="1" type="ordered locus">CA_C1903</name>
</gene>
<proteinExistence type="predicted"/>
<dbReference type="KEGG" id="cac:CA_C1903"/>
<keyword evidence="2" id="KW-1185">Reference proteome</keyword>
<reference evidence="1 2" key="1">
    <citation type="journal article" date="2001" name="J. Bacteriol.">
        <title>Genome sequence and comparative analysis of the solvent-producing bacterium Clostridium acetobutylicum.</title>
        <authorList>
            <person name="Nolling J."/>
            <person name="Breton G."/>
            <person name="Omelchenko M.V."/>
            <person name="Makarova K.S."/>
            <person name="Zeng Q."/>
            <person name="Gibson R."/>
            <person name="Lee H.M."/>
            <person name="Dubois J."/>
            <person name="Qiu D."/>
            <person name="Hitti J."/>
            <person name="Wolf Y.I."/>
            <person name="Tatusov R.L."/>
            <person name="Sabathe F."/>
            <person name="Doucette-Stamm L."/>
            <person name="Soucaille P."/>
            <person name="Daly M.J."/>
            <person name="Bennett G.N."/>
            <person name="Koonin E.V."/>
            <person name="Smith D.R."/>
        </authorList>
    </citation>
    <scope>NUCLEOTIDE SEQUENCE [LARGE SCALE GENOMIC DNA]</scope>
    <source>
        <strain evidence="2">ATCC 824 / DSM 792 / JCM 1419 / LMG 5710 / VKM B-1787</strain>
    </source>
</reference>
<evidence type="ECO:0000313" key="2">
    <source>
        <dbReference type="Proteomes" id="UP000000814"/>
    </source>
</evidence>
<evidence type="ECO:0000313" key="1">
    <source>
        <dbReference type="EMBL" id="AAK79866.1"/>
    </source>
</evidence>
<dbReference type="STRING" id="272562.CA_C1903"/>
<dbReference type="EMBL" id="AE001437">
    <property type="protein sequence ID" value="AAK79866.1"/>
    <property type="molecule type" value="Genomic_DNA"/>
</dbReference>